<dbReference type="AlphaFoldDB" id="A0A0U1M8C2"/>
<evidence type="ECO:0000259" key="1">
    <source>
        <dbReference type="Pfam" id="PF20150"/>
    </source>
</evidence>
<feature type="domain" description="2EXR" evidence="1">
    <location>
        <begin position="14"/>
        <end position="86"/>
    </location>
</feature>
<dbReference type="STRING" id="28573.A0A0U1M8C2"/>
<dbReference type="Proteomes" id="UP000054383">
    <property type="component" value="Unassembled WGS sequence"/>
</dbReference>
<gene>
    <name evidence="2" type="ORF">PISL3812_08938</name>
</gene>
<reference evidence="2 3" key="1">
    <citation type="submission" date="2015-04" db="EMBL/GenBank/DDBJ databases">
        <authorList>
            <person name="Syromyatnikov M.Y."/>
            <person name="Popov V.N."/>
        </authorList>
    </citation>
    <scope>NUCLEOTIDE SEQUENCE [LARGE SCALE GENOMIC DNA]</scope>
    <source>
        <strain evidence="2">WF-38-12</strain>
    </source>
</reference>
<proteinExistence type="predicted"/>
<evidence type="ECO:0000313" key="2">
    <source>
        <dbReference type="EMBL" id="CRG91884.1"/>
    </source>
</evidence>
<name>A0A0U1M8C2_TALIS</name>
<dbReference type="Pfam" id="PF20150">
    <property type="entry name" value="2EXR"/>
    <property type="match status" value="1"/>
</dbReference>
<dbReference type="InterPro" id="IPR045518">
    <property type="entry name" value="2EXR"/>
</dbReference>
<dbReference type="PANTHER" id="PTHR35910:SF1">
    <property type="entry name" value="2EXR DOMAIN-CONTAINING PROTEIN"/>
    <property type="match status" value="1"/>
</dbReference>
<keyword evidence="3" id="KW-1185">Reference proteome</keyword>
<dbReference type="EMBL" id="CVMT01000010">
    <property type="protein sequence ID" value="CRG91884.1"/>
    <property type="molecule type" value="Genomic_DNA"/>
</dbReference>
<protein>
    <recommendedName>
        <fullName evidence="1">2EXR domain-containing protein</fullName>
    </recommendedName>
</protein>
<dbReference type="PANTHER" id="PTHR35910">
    <property type="entry name" value="2EXR DOMAIN-CONTAINING PROTEIN"/>
    <property type="match status" value="1"/>
</dbReference>
<accession>A0A0U1M8C2</accession>
<organism evidence="2 3">
    <name type="scientific">Talaromyces islandicus</name>
    <name type="common">Penicillium islandicum</name>
    <dbReference type="NCBI Taxonomy" id="28573"/>
    <lineage>
        <taxon>Eukaryota</taxon>
        <taxon>Fungi</taxon>
        <taxon>Dikarya</taxon>
        <taxon>Ascomycota</taxon>
        <taxon>Pezizomycotina</taxon>
        <taxon>Eurotiomycetes</taxon>
        <taxon>Eurotiomycetidae</taxon>
        <taxon>Eurotiales</taxon>
        <taxon>Trichocomaceae</taxon>
        <taxon>Talaromyces</taxon>
        <taxon>Talaromyces sect. Islandici</taxon>
    </lineage>
</organism>
<evidence type="ECO:0000313" key="3">
    <source>
        <dbReference type="Proteomes" id="UP000054383"/>
    </source>
</evidence>
<dbReference type="OrthoDB" id="4220248at2759"/>
<sequence>MSTSTLLTEKDVTFHRFSDLPAELRLMIWRCCLPHRVVELDDQVYYGGSPSPCGLSLTTFLNGKPGLIARVCRESRHVAQQSRSIISEKDMPEEASWWSHTRIEKLPPIDPSRAMVHLNWEPTCNEYADEDSSAHHLAWYAGQVARGGSLMIDNLSVMALTQVKALTALPRWMVVMRVIFIHARPEYAAKTGLFGLLGDELVQIIEVSDEARINAYFDLANESQEKGHVQNPQNLRREPVEAVEQSLKQKTTNFRRLLDPMPDFRATIMFRLCPDMCNHTPDADEEFRPLPEPAPPPRPLWLRRGQGWIRSRTRGRLRSPQEMDYPFRRRRIWG</sequence>